<organism evidence="1 2">
    <name type="scientific">Racocetra persica</name>
    <dbReference type="NCBI Taxonomy" id="160502"/>
    <lineage>
        <taxon>Eukaryota</taxon>
        <taxon>Fungi</taxon>
        <taxon>Fungi incertae sedis</taxon>
        <taxon>Mucoromycota</taxon>
        <taxon>Glomeromycotina</taxon>
        <taxon>Glomeromycetes</taxon>
        <taxon>Diversisporales</taxon>
        <taxon>Gigasporaceae</taxon>
        <taxon>Racocetra</taxon>
    </lineage>
</organism>
<proteinExistence type="predicted"/>
<name>A0ACA9MZ49_9GLOM</name>
<sequence>ENQFNDINPENEVLEYYSFQYGSYDNSIINEVCLKYIDADNETQAEDTNEVHNDDCD</sequence>
<accession>A0ACA9MZ49</accession>
<dbReference type="Proteomes" id="UP000789920">
    <property type="component" value="Unassembled WGS sequence"/>
</dbReference>
<gene>
    <name evidence="1" type="ORF">RPERSI_LOCUS6171</name>
</gene>
<reference evidence="1" key="1">
    <citation type="submission" date="2021-06" db="EMBL/GenBank/DDBJ databases">
        <authorList>
            <person name="Kallberg Y."/>
            <person name="Tangrot J."/>
            <person name="Rosling A."/>
        </authorList>
    </citation>
    <scope>NUCLEOTIDE SEQUENCE</scope>
    <source>
        <strain evidence="1">MA461A</strain>
    </source>
</reference>
<feature type="non-terminal residue" evidence="1">
    <location>
        <position position="1"/>
    </location>
</feature>
<comment type="caution">
    <text evidence="1">The sequence shown here is derived from an EMBL/GenBank/DDBJ whole genome shotgun (WGS) entry which is preliminary data.</text>
</comment>
<keyword evidence="2" id="KW-1185">Reference proteome</keyword>
<evidence type="ECO:0000313" key="2">
    <source>
        <dbReference type="Proteomes" id="UP000789920"/>
    </source>
</evidence>
<dbReference type="EMBL" id="CAJVQC010009666">
    <property type="protein sequence ID" value="CAG8607599.1"/>
    <property type="molecule type" value="Genomic_DNA"/>
</dbReference>
<evidence type="ECO:0000313" key="1">
    <source>
        <dbReference type="EMBL" id="CAG8607599.1"/>
    </source>
</evidence>
<protein>
    <submittedName>
        <fullName evidence="1">37030_t:CDS:1</fullName>
    </submittedName>
</protein>